<dbReference type="PANTHER" id="PTHR46564">
    <property type="entry name" value="TRANSPOSASE"/>
    <property type="match status" value="1"/>
</dbReference>
<dbReference type="NCBIfam" id="NF033545">
    <property type="entry name" value="transpos_IS630"/>
    <property type="match status" value="1"/>
</dbReference>
<keyword evidence="3" id="KW-1185">Reference proteome</keyword>
<comment type="caution">
    <text evidence="2">The sequence shown here is derived from an EMBL/GenBank/DDBJ whole genome shotgun (WGS) entry which is preliminary data.</text>
</comment>
<gene>
    <name evidence="2" type="ORF">G6F64_010453</name>
</gene>
<dbReference type="AlphaFoldDB" id="A0A9P6X193"/>
<dbReference type="Pfam" id="PF13358">
    <property type="entry name" value="DDE_3"/>
    <property type="match status" value="1"/>
</dbReference>
<dbReference type="InterPro" id="IPR038717">
    <property type="entry name" value="Tc1-like_DDE_dom"/>
</dbReference>
<protein>
    <recommendedName>
        <fullName evidence="1">Tc1-like transposase DDE domain-containing protein</fullName>
    </recommendedName>
</protein>
<accession>A0A9P6X193</accession>
<reference evidence="2" key="1">
    <citation type="journal article" date="2020" name="Microb. Genom.">
        <title>Genetic diversity of clinical and environmental Mucorales isolates obtained from an investigation of mucormycosis cases among solid organ transplant recipients.</title>
        <authorList>
            <person name="Nguyen M.H."/>
            <person name="Kaul D."/>
            <person name="Muto C."/>
            <person name="Cheng S.J."/>
            <person name="Richter R.A."/>
            <person name="Bruno V.M."/>
            <person name="Liu G."/>
            <person name="Beyhan S."/>
            <person name="Sundermann A.J."/>
            <person name="Mounaud S."/>
            <person name="Pasculle A.W."/>
            <person name="Nierman W.C."/>
            <person name="Driscoll E."/>
            <person name="Cumbie R."/>
            <person name="Clancy C.J."/>
            <person name="Dupont C.L."/>
        </authorList>
    </citation>
    <scope>NUCLEOTIDE SEQUENCE</scope>
    <source>
        <strain evidence="2">GL11</strain>
    </source>
</reference>
<dbReference type="InterPro" id="IPR009057">
    <property type="entry name" value="Homeodomain-like_sf"/>
</dbReference>
<sequence>MGKGSVVDEYGKPEPMDYIVDEEQLCLETLNSHIQYLAQLSLEENKTIEVTQVEDAVKSNTDVAMREISVKRTYTHYSDQNKLRRLGIHVHTVQKWAKQYENNPDSIFEKQSKTGRPRILNEEHRKVILECIDESPSADLDNVMKHLRQIFIGLKVSKSTLFDVIKNHGNLSLKKARFQPIDRNSEEKIQERLDWIRKWEKTDIGLTTNCVFLDESAFHVDLKRSIAWSKKGSSAVVIVIKTGAKTTTILGAISAQGLIKCSLRLPQPPPNKKRKQGEGVGQVSKGTVTGHCVSFLKATMDEMDQYPNMKGHYFVMDNAPIHISVDIAKYIEACGYRCAYLPSYSPDFNPMEQFCQWLRRDFE</sequence>
<dbReference type="EMBL" id="JAANQT010002172">
    <property type="protein sequence ID" value="KAG1302994.1"/>
    <property type="molecule type" value="Genomic_DNA"/>
</dbReference>
<dbReference type="OrthoDB" id="2211252at2759"/>
<name>A0A9P6X193_RHIOR</name>
<evidence type="ECO:0000259" key="1">
    <source>
        <dbReference type="Pfam" id="PF13358"/>
    </source>
</evidence>
<evidence type="ECO:0000313" key="2">
    <source>
        <dbReference type="EMBL" id="KAG1302994.1"/>
    </source>
</evidence>
<dbReference type="InterPro" id="IPR047655">
    <property type="entry name" value="Transpos_IS630-like"/>
</dbReference>
<proteinExistence type="predicted"/>
<dbReference type="InterPro" id="IPR036397">
    <property type="entry name" value="RNaseH_sf"/>
</dbReference>
<dbReference type="Proteomes" id="UP000716291">
    <property type="component" value="Unassembled WGS sequence"/>
</dbReference>
<dbReference type="Gene3D" id="3.30.420.10">
    <property type="entry name" value="Ribonuclease H-like superfamily/Ribonuclease H"/>
    <property type="match status" value="1"/>
</dbReference>
<organism evidence="2 3">
    <name type="scientific">Rhizopus oryzae</name>
    <name type="common">Mucormycosis agent</name>
    <name type="synonym">Rhizopus arrhizus var. delemar</name>
    <dbReference type="NCBI Taxonomy" id="64495"/>
    <lineage>
        <taxon>Eukaryota</taxon>
        <taxon>Fungi</taxon>
        <taxon>Fungi incertae sedis</taxon>
        <taxon>Mucoromycota</taxon>
        <taxon>Mucoromycotina</taxon>
        <taxon>Mucoromycetes</taxon>
        <taxon>Mucorales</taxon>
        <taxon>Mucorineae</taxon>
        <taxon>Rhizopodaceae</taxon>
        <taxon>Rhizopus</taxon>
    </lineage>
</organism>
<dbReference type="SUPFAM" id="SSF46689">
    <property type="entry name" value="Homeodomain-like"/>
    <property type="match status" value="1"/>
</dbReference>
<feature type="domain" description="Tc1-like transposase DDE" evidence="1">
    <location>
        <begin position="283"/>
        <end position="361"/>
    </location>
</feature>
<dbReference type="GO" id="GO:0003676">
    <property type="term" value="F:nucleic acid binding"/>
    <property type="evidence" value="ECO:0007669"/>
    <property type="project" value="InterPro"/>
</dbReference>
<dbReference type="PANTHER" id="PTHR46564:SF1">
    <property type="entry name" value="TRANSPOSASE"/>
    <property type="match status" value="1"/>
</dbReference>
<evidence type="ECO:0000313" key="3">
    <source>
        <dbReference type="Proteomes" id="UP000716291"/>
    </source>
</evidence>